<evidence type="ECO:0000313" key="2">
    <source>
        <dbReference type="Proteomes" id="UP001250791"/>
    </source>
</evidence>
<evidence type="ECO:0000313" key="1">
    <source>
        <dbReference type="EMBL" id="MDR6901478.1"/>
    </source>
</evidence>
<dbReference type="Proteomes" id="UP001250791">
    <property type="component" value="Unassembled WGS sequence"/>
</dbReference>
<accession>A0ABU1SRE4</accession>
<proteinExistence type="predicted"/>
<gene>
    <name evidence="1" type="ORF">J2W52_003102</name>
</gene>
<organism evidence="1 2">
    <name type="scientific">Rhizobium miluonense</name>
    <dbReference type="NCBI Taxonomy" id="411945"/>
    <lineage>
        <taxon>Bacteria</taxon>
        <taxon>Pseudomonadati</taxon>
        <taxon>Pseudomonadota</taxon>
        <taxon>Alphaproteobacteria</taxon>
        <taxon>Hyphomicrobiales</taxon>
        <taxon>Rhizobiaceae</taxon>
        <taxon>Rhizobium/Agrobacterium group</taxon>
        <taxon>Rhizobium</taxon>
    </lineage>
</organism>
<dbReference type="EMBL" id="JAVDUP010000003">
    <property type="protein sequence ID" value="MDR6901478.1"/>
    <property type="molecule type" value="Genomic_DNA"/>
</dbReference>
<sequence>MRFIQSVFSPSAAAGEATRPTTACVLGALPEDWFNLVKQHFAESYELNRLQLTKRTI</sequence>
<comment type="caution">
    <text evidence="1">The sequence shown here is derived from an EMBL/GenBank/DDBJ whole genome shotgun (WGS) entry which is preliminary data.</text>
</comment>
<keyword evidence="2" id="KW-1185">Reference proteome</keyword>
<protein>
    <submittedName>
        <fullName evidence="1">Uncharacterized protein</fullName>
    </submittedName>
</protein>
<name>A0ABU1SRE4_9HYPH</name>
<reference evidence="1 2" key="1">
    <citation type="submission" date="2023-07" db="EMBL/GenBank/DDBJ databases">
        <title>Sorghum-associated microbial communities from plants grown in Nebraska, USA.</title>
        <authorList>
            <person name="Schachtman D."/>
        </authorList>
    </citation>
    <scope>NUCLEOTIDE SEQUENCE [LARGE SCALE GENOMIC DNA]</scope>
    <source>
        <strain evidence="1 2">3199</strain>
    </source>
</reference>